<dbReference type="EMBL" id="CAJPDQ010000021">
    <property type="protein sequence ID" value="CAF9924402.1"/>
    <property type="molecule type" value="Genomic_DNA"/>
</dbReference>
<gene>
    <name evidence="2" type="ORF">GOMPHAMPRED_003622</name>
</gene>
<dbReference type="AlphaFoldDB" id="A0A8H3FFR3"/>
<name>A0A8H3FFR3_9LECA</name>
<sequence>MPPTSPSPPPPIPSPSSSTLRHFNPATNRYPAKKPWPPDIASMEPKHQFRLERRFRRRSQIAYLRPTWIRRTRLAQYTAILGVLVYAVLGIDWDVKDGGPFAPIRKWVGVEHWKSPFDVKTVHKRIEDARPGSRRPPPALAPAPGLQEGKG</sequence>
<evidence type="ECO:0000313" key="3">
    <source>
        <dbReference type="Proteomes" id="UP000664169"/>
    </source>
</evidence>
<organism evidence="2 3">
    <name type="scientific">Gomphillus americanus</name>
    <dbReference type="NCBI Taxonomy" id="1940652"/>
    <lineage>
        <taxon>Eukaryota</taxon>
        <taxon>Fungi</taxon>
        <taxon>Dikarya</taxon>
        <taxon>Ascomycota</taxon>
        <taxon>Pezizomycotina</taxon>
        <taxon>Lecanoromycetes</taxon>
        <taxon>OSLEUM clade</taxon>
        <taxon>Ostropomycetidae</taxon>
        <taxon>Ostropales</taxon>
        <taxon>Graphidaceae</taxon>
        <taxon>Gomphilloideae</taxon>
        <taxon>Gomphillus</taxon>
    </lineage>
</organism>
<feature type="compositionally biased region" description="Low complexity" evidence="1">
    <location>
        <begin position="142"/>
        <end position="151"/>
    </location>
</feature>
<proteinExistence type="predicted"/>
<evidence type="ECO:0000313" key="2">
    <source>
        <dbReference type="EMBL" id="CAF9924402.1"/>
    </source>
</evidence>
<protein>
    <submittedName>
        <fullName evidence="2">Uncharacterized protein</fullName>
    </submittedName>
</protein>
<evidence type="ECO:0000256" key="1">
    <source>
        <dbReference type="SAM" id="MobiDB-lite"/>
    </source>
</evidence>
<comment type="caution">
    <text evidence="2">The sequence shown here is derived from an EMBL/GenBank/DDBJ whole genome shotgun (WGS) entry which is preliminary data.</text>
</comment>
<feature type="region of interest" description="Disordered" evidence="1">
    <location>
        <begin position="1"/>
        <end position="41"/>
    </location>
</feature>
<feature type="region of interest" description="Disordered" evidence="1">
    <location>
        <begin position="127"/>
        <end position="151"/>
    </location>
</feature>
<keyword evidence="3" id="KW-1185">Reference proteome</keyword>
<feature type="compositionally biased region" description="Pro residues" evidence="1">
    <location>
        <begin position="1"/>
        <end position="14"/>
    </location>
</feature>
<accession>A0A8H3FFR3</accession>
<dbReference type="OrthoDB" id="5278907at2759"/>
<reference evidence="2" key="1">
    <citation type="submission" date="2021-03" db="EMBL/GenBank/DDBJ databases">
        <authorList>
            <person name="Tagirdzhanova G."/>
        </authorList>
    </citation>
    <scope>NUCLEOTIDE SEQUENCE</scope>
</reference>
<dbReference type="Proteomes" id="UP000664169">
    <property type="component" value="Unassembled WGS sequence"/>
</dbReference>